<dbReference type="Proteomes" id="UP000782901">
    <property type="component" value="Unassembled WGS sequence"/>
</dbReference>
<reference evidence="1" key="1">
    <citation type="submission" date="2021-02" db="EMBL/GenBank/DDBJ databases">
        <title>Infant gut strain persistence is associated with maternal origin, phylogeny, and functional potential including surface adhesion and iron acquisition.</title>
        <authorList>
            <person name="Lou Y.C."/>
        </authorList>
    </citation>
    <scope>NUCLEOTIDE SEQUENCE</scope>
    <source>
        <strain evidence="1">L3_082_243G1_dasL3_082_243G1_maxbin2.maxbin.015s ta_sub</strain>
    </source>
</reference>
<accession>A0A943DKQ7</accession>
<proteinExistence type="predicted"/>
<gene>
    <name evidence="1" type="ORF">KHY35_02175</name>
</gene>
<dbReference type="AlphaFoldDB" id="A0A943DKQ7"/>
<name>A0A943DKQ7_BACT4</name>
<organism evidence="1 2">
    <name type="scientific">Bacteroides thetaiotaomicron</name>
    <dbReference type="NCBI Taxonomy" id="818"/>
    <lineage>
        <taxon>Bacteria</taxon>
        <taxon>Pseudomonadati</taxon>
        <taxon>Bacteroidota</taxon>
        <taxon>Bacteroidia</taxon>
        <taxon>Bacteroidales</taxon>
        <taxon>Bacteroidaceae</taxon>
        <taxon>Bacteroides</taxon>
    </lineage>
</organism>
<evidence type="ECO:0000313" key="2">
    <source>
        <dbReference type="Proteomes" id="UP000782901"/>
    </source>
</evidence>
<protein>
    <submittedName>
        <fullName evidence="1">Uncharacterized protein</fullName>
    </submittedName>
</protein>
<comment type="caution">
    <text evidence="1">The sequence shown here is derived from an EMBL/GenBank/DDBJ whole genome shotgun (WGS) entry which is preliminary data.</text>
</comment>
<evidence type="ECO:0000313" key="1">
    <source>
        <dbReference type="EMBL" id="MBS5409515.1"/>
    </source>
</evidence>
<dbReference type="EMBL" id="JAGZEE010000002">
    <property type="protein sequence ID" value="MBS5409515.1"/>
    <property type="molecule type" value="Genomic_DNA"/>
</dbReference>
<sequence length="84" mass="9531">MNPIISQFKQSLEDQLEMMAQKVLTDNALGYMKGSILITTLNKCGEFAKEEFQGHAHQIGLTETELEQLINETVSKTIKKYVKL</sequence>
<dbReference type="RefSeq" id="WP_195592482.1">
    <property type="nucleotide sequence ID" value="NZ_JADNML010000041.1"/>
</dbReference>